<evidence type="ECO:0000313" key="10">
    <source>
        <dbReference type="EMBL" id="GAP38017.1"/>
    </source>
</evidence>
<sequence>MGEIFGLPVGVILGQVMLGLVNGCFYAVLSLGLALIFGLLRIVNFAHGAFFTLGAFGAWMLHRYLGLGYWVALLVAPLVVGALGAGFERTLLRRLHGLDPVYGLLLTFGLVLFIEGALRVAYGTSGQPYPVPPQLRGVFDLGVMVLPIYRAWVILAALLACAGTWWLIERTPLGARLRAATERPALTQAFGVDVPRLLTLCYGVGIGLAAFTGVLAAPILHVNSGMGSHLVIIVFAIVVIGGMGSISGSIVTALGIGVVEGLTKVFYSEASTTVIFVVMALVLVLRPRGLFGREGAA</sequence>
<feature type="transmembrane region" description="Helical" evidence="9">
    <location>
        <begin position="42"/>
        <end position="61"/>
    </location>
</feature>
<reference evidence="10 11" key="2">
    <citation type="journal article" date="2016" name="Science">
        <title>A bacterium that degrades and assimilates poly(ethylene terephthalate).</title>
        <authorList>
            <person name="Yoshida S."/>
            <person name="Hiraga K."/>
            <person name="Takehana T."/>
            <person name="Taniguchi I."/>
            <person name="Yamaji H."/>
            <person name="Maeda Y."/>
            <person name="Toyohara K."/>
            <person name="Miyamoto K."/>
            <person name="Kimura Y."/>
            <person name="Oda K."/>
        </authorList>
    </citation>
    <scope>NUCLEOTIDE SEQUENCE [LARGE SCALE GENOMIC DNA]</scope>
    <source>
        <strain evidence="11">NBRC 110686 / TISTR 2288 / 201-F6</strain>
    </source>
</reference>
<evidence type="ECO:0000256" key="1">
    <source>
        <dbReference type="ARBA" id="ARBA00004651"/>
    </source>
</evidence>
<dbReference type="STRING" id="1547922.ISF6_4211"/>
<dbReference type="AlphaFoldDB" id="A0A0K8P5X7"/>
<accession>A0A0K8P5X7</accession>
<feature type="transmembrane region" description="Helical" evidence="9">
    <location>
        <begin position="142"/>
        <end position="168"/>
    </location>
</feature>
<comment type="caution">
    <text evidence="10">The sequence shown here is derived from an EMBL/GenBank/DDBJ whole genome shotgun (WGS) entry which is preliminary data.</text>
</comment>
<dbReference type="InterPro" id="IPR052157">
    <property type="entry name" value="BCAA_transport_permease"/>
</dbReference>
<protein>
    <submittedName>
        <fullName evidence="10">High-affinity branched-chain amino acid transport system permease protein LivH</fullName>
    </submittedName>
</protein>
<dbReference type="Pfam" id="PF02653">
    <property type="entry name" value="BPD_transp_2"/>
    <property type="match status" value="1"/>
</dbReference>
<feature type="transmembrane region" description="Helical" evidence="9">
    <location>
        <begin position="12"/>
        <end position="35"/>
    </location>
</feature>
<evidence type="ECO:0000256" key="4">
    <source>
        <dbReference type="ARBA" id="ARBA00022692"/>
    </source>
</evidence>
<keyword evidence="5" id="KW-0029">Amino-acid transport</keyword>
<keyword evidence="2" id="KW-0813">Transport</keyword>
<keyword evidence="4 9" id="KW-0812">Transmembrane</keyword>
<evidence type="ECO:0000256" key="5">
    <source>
        <dbReference type="ARBA" id="ARBA00022970"/>
    </source>
</evidence>
<keyword evidence="7 9" id="KW-0472">Membrane</keyword>
<dbReference type="OrthoDB" id="9807115at2"/>
<dbReference type="PANTHER" id="PTHR11795">
    <property type="entry name" value="BRANCHED-CHAIN AMINO ACID TRANSPORT SYSTEM PERMEASE PROTEIN LIVH"/>
    <property type="match status" value="1"/>
</dbReference>
<keyword evidence="6 9" id="KW-1133">Transmembrane helix</keyword>
<dbReference type="RefSeq" id="WP_054021912.1">
    <property type="nucleotide sequence ID" value="NZ_BBYR01000065.1"/>
</dbReference>
<evidence type="ECO:0000256" key="6">
    <source>
        <dbReference type="ARBA" id="ARBA00022989"/>
    </source>
</evidence>
<evidence type="ECO:0000313" key="11">
    <source>
        <dbReference type="Proteomes" id="UP000037660"/>
    </source>
</evidence>
<dbReference type="PANTHER" id="PTHR11795:SF442">
    <property type="entry name" value="ABC TRANSPORTER ATP-BINDING PROTEIN"/>
    <property type="match status" value="1"/>
</dbReference>
<comment type="similarity">
    <text evidence="8">Belongs to the binding-protein-dependent transport system permease family. LivHM subfamily.</text>
</comment>
<dbReference type="EMBL" id="BBYR01000065">
    <property type="protein sequence ID" value="GAP38017.1"/>
    <property type="molecule type" value="Genomic_DNA"/>
</dbReference>
<name>A0A0K8P5X7_PISS1</name>
<evidence type="ECO:0000256" key="7">
    <source>
        <dbReference type="ARBA" id="ARBA00023136"/>
    </source>
</evidence>
<proteinExistence type="inferred from homology"/>
<dbReference type="GO" id="GO:0006865">
    <property type="term" value="P:amino acid transport"/>
    <property type="evidence" value="ECO:0007669"/>
    <property type="project" value="UniProtKB-KW"/>
</dbReference>
<comment type="subcellular location">
    <subcellularLocation>
        <location evidence="1">Cell membrane</location>
        <topology evidence="1">Multi-pass membrane protein</topology>
    </subcellularLocation>
</comment>
<gene>
    <name evidence="10" type="ORF">ISF6_4211</name>
</gene>
<feature type="transmembrane region" description="Helical" evidence="9">
    <location>
        <begin position="197"/>
        <end position="220"/>
    </location>
</feature>
<dbReference type="CDD" id="cd06582">
    <property type="entry name" value="TM_PBP1_LivH_like"/>
    <property type="match status" value="1"/>
</dbReference>
<feature type="transmembrane region" description="Helical" evidence="9">
    <location>
        <begin position="232"/>
        <end position="259"/>
    </location>
</feature>
<keyword evidence="3" id="KW-1003">Cell membrane</keyword>
<evidence type="ECO:0000256" key="8">
    <source>
        <dbReference type="ARBA" id="ARBA00037998"/>
    </source>
</evidence>
<dbReference type="GO" id="GO:0005886">
    <property type="term" value="C:plasma membrane"/>
    <property type="evidence" value="ECO:0007669"/>
    <property type="project" value="UniProtKB-SubCell"/>
</dbReference>
<keyword evidence="11" id="KW-1185">Reference proteome</keyword>
<feature type="transmembrane region" description="Helical" evidence="9">
    <location>
        <begin position="266"/>
        <end position="285"/>
    </location>
</feature>
<evidence type="ECO:0000256" key="2">
    <source>
        <dbReference type="ARBA" id="ARBA00022448"/>
    </source>
</evidence>
<organism evidence="10 11">
    <name type="scientific">Piscinibacter sakaiensis</name>
    <name type="common">Ideonella sakaiensis</name>
    <dbReference type="NCBI Taxonomy" id="1547922"/>
    <lineage>
        <taxon>Bacteria</taxon>
        <taxon>Pseudomonadati</taxon>
        <taxon>Pseudomonadota</taxon>
        <taxon>Betaproteobacteria</taxon>
        <taxon>Burkholderiales</taxon>
        <taxon>Sphaerotilaceae</taxon>
        <taxon>Piscinibacter</taxon>
    </lineage>
</organism>
<reference evidence="11" key="1">
    <citation type="submission" date="2015-07" db="EMBL/GenBank/DDBJ databases">
        <title>Discovery of a poly(ethylene terephthalate assimilation.</title>
        <authorList>
            <person name="Yoshida S."/>
            <person name="Hiraga K."/>
            <person name="Takehana T."/>
            <person name="Taniguchi I."/>
            <person name="Yamaji H."/>
            <person name="Maeda Y."/>
            <person name="Toyohara K."/>
            <person name="Miyamoto K."/>
            <person name="Kimura Y."/>
            <person name="Oda K."/>
        </authorList>
    </citation>
    <scope>NUCLEOTIDE SEQUENCE [LARGE SCALE GENOMIC DNA]</scope>
    <source>
        <strain evidence="11">NBRC 110686 / TISTR 2288 / 201-F6</strain>
    </source>
</reference>
<feature type="transmembrane region" description="Helical" evidence="9">
    <location>
        <begin position="100"/>
        <end position="122"/>
    </location>
</feature>
<evidence type="ECO:0000256" key="9">
    <source>
        <dbReference type="SAM" id="Phobius"/>
    </source>
</evidence>
<dbReference type="InterPro" id="IPR001851">
    <property type="entry name" value="ABC_transp_permease"/>
</dbReference>
<feature type="transmembrane region" description="Helical" evidence="9">
    <location>
        <begin position="67"/>
        <end position="88"/>
    </location>
</feature>
<evidence type="ECO:0000256" key="3">
    <source>
        <dbReference type="ARBA" id="ARBA00022475"/>
    </source>
</evidence>
<dbReference type="Proteomes" id="UP000037660">
    <property type="component" value="Unassembled WGS sequence"/>
</dbReference>
<dbReference type="GO" id="GO:0022857">
    <property type="term" value="F:transmembrane transporter activity"/>
    <property type="evidence" value="ECO:0007669"/>
    <property type="project" value="InterPro"/>
</dbReference>